<dbReference type="Proteomes" id="UP000217726">
    <property type="component" value="Unassembled WGS sequence"/>
</dbReference>
<evidence type="ECO:0000259" key="1">
    <source>
        <dbReference type="Pfam" id="PF00534"/>
    </source>
</evidence>
<dbReference type="SUPFAM" id="SSF53756">
    <property type="entry name" value="UDP-Glycosyltransferase/glycogen phosphorylase"/>
    <property type="match status" value="1"/>
</dbReference>
<dbReference type="InterPro" id="IPR028098">
    <property type="entry name" value="Glyco_trans_4-like_N"/>
</dbReference>
<dbReference type="Pfam" id="PF00534">
    <property type="entry name" value="Glycos_transf_1"/>
    <property type="match status" value="1"/>
</dbReference>
<dbReference type="CDD" id="cd00761">
    <property type="entry name" value="Glyco_tranf_GTA_type"/>
    <property type="match status" value="1"/>
</dbReference>
<feature type="domain" description="Glycosyl transferase family 1" evidence="1">
    <location>
        <begin position="548"/>
        <end position="705"/>
    </location>
</feature>
<dbReference type="EMBL" id="SMMS01000001">
    <property type="protein sequence ID" value="TCL12307.1"/>
    <property type="molecule type" value="Genomic_DNA"/>
</dbReference>
<reference evidence="5 7" key="3">
    <citation type="submission" date="2019-03" db="EMBL/GenBank/DDBJ databases">
        <title>Subsurface microbial communities from deep shales in Ohio and West Virginia, USA.</title>
        <authorList>
            <person name="Wrighton K."/>
        </authorList>
    </citation>
    <scope>NUCLEOTIDE SEQUENCE [LARGE SCALE GENOMIC DNA]</scope>
    <source>
        <strain evidence="5 7">WG1_MB</strain>
    </source>
</reference>
<evidence type="ECO:0000313" key="6">
    <source>
        <dbReference type="Proteomes" id="UP000217726"/>
    </source>
</evidence>
<dbReference type="OrthoDB" id="121636at2157"/>
<reference evidence="6" key="1">
    <citation type="submission" date="2017-09" db="EMBL/GenBank/DDBJ databases">
        <authorList>
            <person name="Varghese N."/>
            <person name="Submissions S."/>
        </authorList>
    </citation>
    <scope>NUCLEOTIDE SEQUENCE [LARGE SCALE GENOMIC DNA]</scope>
    <source>
        <strain evidence="6">WG-1MB</strain>
    </source>
</reference>
<dbReference type="InterPro" id="IPR029044">
    <property type="entry name" value="Nucleotide-diphossugar_trans"/>
</dbReference>
<reference evidence="4" key="2">
    <citation type="submission" date="2017-09" db="EMBL/GenBank/DDBJ databases">
        <authorList>
            <person name="Ehlers B."/>
            <person name="Leendertz F.H."/>
        </authorList>
    </citation>
    <scope>NUCLEOTIDE SEQUENCE [LARGE SCALE GENOMIC DNA]</scope>
    <source>
        <strain evidence="4">WG-1MB</strain>
    </source>
</reference>
<accession>A0A285F511</accession>
<name>A0A285F511_9EURY</name>
<keyword evidence="6" id="KW-1185">Reference proteome</keyword>
<gene>
    <name evidence="5" type="ORF">C7960_1547</name>
    <name evidence="4" type="ORF">SAMN06295989_10392</name>
</gene>
<evidence type="ECO:0000259" key="3">
    <source>
        <dbReference type="Pfam" id="PF13439"/>
    </source>
</evidence>
<dbReference type="CDD" id="cd03801">
    <property type="entry name" value="GT4_PimA-like"/>
    <property type="match status" value="1"/>
</dbReference>
<dbReference type="Gene3D" id="3.90.550.10">
    <property type="entry name" value="Spore Coat Polysaccharide Biosynthesis Protein SpsA, Chain A"/>
    <property type="match status" value="1"/>
</dbReference>
<keyword evidence="4" id="KW-0808">Transferase</keyword>
<dbReference type="Pfam" id="PF13439">
    <property type="entry name" value="Glyco_transf_4"/>
    <property type="match status" value="1"/>
</dbReference>
<evidence type="ECO:0000313" key="4">
    <source>
        <dbReference type="EMBL" id="SNY06362.1"/>
    </source>
</evidence>
<organism evidence="4 6">
    <name type="scientific">Methanohalophilus euhalobius</name>
    <dbReference type="NCBI Taxonomy" id="51203"/>
    <lineage>
        <taxon>Archaea</taxon>
        <taxon>Methanobacteriati</taxon>
        <taxon>Methanobacteriota</taxon>
        <taxon>Stenosarchaea group</taxon>
        <taxon>Methanomicrobia</taxon>
        <taxon>Methanosarcinales</taxon>
        <taxon>Methanosarcinaceae</taxon>
        <taxon>Methanohalophilus</taxon>
    </lineage>
</organism>
<dbReference type="RefSeq" id="WP_096712009.1">
    <property type="nucleotide sequence ID" value="NZ_OBDR01000003.1"/>
</dbReference>
<dbReference type="GO" id="GO:0016757">
    <property type="term" value="F:glycosyltransferase activity"/>
    <property type="evidence" value="ECO:0007669"/>
    <property type="project" value="InterPro"/>
</dbReference>
<proteinExistence type="predicted"/>
<dbReference type="Proteomes" id="UP000295404">
    <property type="component" value="Unassembled WGS sequence"/>
</dbReference>
<sequence>MQYPFVSIVVCTYNRSNYLDGCIKSLYKQTYQNREIIVVNGPSTDDTDCILNKFKDVLVIRQEKLNGLSYARNLGISYSKGDIIAFIDDDATADENWLKYLVDKYTNDSVGGVGGLVYGPQKSHIQFANGVINKCGIPNAVRDDTKKLRKGEFQILMGTNCSFKKSVLYEIGGFDPYFKYYHDESDLCTRVINKGYQIVYQRESFVIHDMVEGHNRKSPYDLNWAEIIKNVIYYTMKNFGNTLSSYTTRPVYSLYCWIIYFVTPFFNNELTLGSILNIYQQILKGAFRGYKDGLSLNLFDKNKDISYLDFNIENEKKSKKHSITEYPINIEANGLSNKLNIALLSQEYSKNCNGGICRYTHDLAHGLADLGNEVHIISKSENDREYDYMDENVFVHKINPQKIDFLPLSPEMDISHKNISYSYEVCLKLNNLIETKNIQVVEAPLWDAEGFVFSLIKNIPLVVRVETPLFKVSEIQKWDVNKDFKLANWMEGEAVRRADRVIAISSAIGKLICDHHNVSENNIDVSPLGIDLPIESQAFDDQDNDILEVLFVGRLEKRKGIDTLFRAIPAVVRRITNVRFTIVGSDTKTASFNGSYKKHLLNILDKKYHKYVYFIGYVSNDDLENYYRKCNIFVAPSLYESFGLIYLEAMAWGKPVIGCDVGGVPEIIVDGETGIIVPPDDASSLADAILELLVDEEKRKILGELAIMRMKKKYAKDIMVMSSLNIYNSICRKRGIL</sequence>
<evidence type="ECO:0000313" key="5">
    <source>
        <dbReference type="EMBL" id="TCL12307.1"/>
    </source>
</evidence>
<feature type="domain" description="Glycosyltransferase subfamily 4-like N-terminal" evidence="3">
    <location>
        <begin position="354"/>
        <end position="532"/>
    </location>
</feature>
<protein>
    <submittedName>
        <fullName evidence="5">Glycosyltransferase involved in cell wall biosynthesis</fullName>
    </submittedName>
    <submittedName>
        <fullName evidence="4">Glycosyltransferase involved in cell wall bisynthesis</fullName>
    </submittedName>
</protein>
<dbReference type="InterPro" id="IPR001173">
    <property type="entry name" value="Glyco_trans_2-like"/>
</dbReference>
<dbReference type="EMBL" id="OBDR01000003">
    <property type="protein sequence ID" value="SNY06362.1"/>
    <property type="molecule type" value="Genomic_DNA"/>
</dbReference>
<evidence type="ECO:0000313" key="7">
    <source>
        <dbReference type="Proteomes" id="UP000295404"/>
    </source>
</evidence>
<feature type="domain" description="Glycosyltransferase 2-like" evidence="2">
    <location>
        <begin position="7"/>
        <end position="171"/>
    </location>
</feature>
<dbReference type="Gene3D" id="3.40.50.2000">
    <property type="entry name" value="Glycogen Phosphorylase B"/>
    <property type="match status" value="2"/>
</dbReference>
<evidence type="ECO:0000259" key="2">
    <source>
        <dbReference type="Pfam" id="PF00535"/>
    </source>
</evidence>
<dbReference type="SUPFAM" id="SSF53448">
    <property type="entry name" value="Nucleotide-diphospho-sugar transferases"/>
    <property type="match status" value="1"/>
</dbReference>
<dbReference type="InterPro" id="IPR001296">
    <property type="entry name" value="Glyco_trans_1"/>
</dbReference>
<dbReference type="Pfam" id="PF00535">
    <property type="entry name" value="Glycos_transf_2"/>
    <property type="match status" value="1"/>
</dbReference>
<dbReference type="AlphaFoldDB" id="A0A285F511"/>
<dbReference type="PANTHER" id="PTHR12526">
    <property type="entry name" value="GLYCOSYLTRANSFERASE"/>
    <property type="match status" value="1"/>
</dbReference>